<accession>A0ABX2MZR3</accession>
<dbReference type="InterPro" id="IPR035965">
    <property type="entry name" value="PAS-like_dom_sf"/>
</dbReference>
<comment type="caution">
    <text evidence="3">The sequence shown here is derived from an EMBL/GenBank/DDBJ whole genome shotgun (WGS) entry which is preliminary data.</text>
</comment>
<dbReference type="EMBL" id="JABWMH010000001">
    <property type="protein sequence ID" value="NVD26932.1"/>
    <property type="molecule type" value="Genomic_DNA"/>
</dbReference>
<name>A0ABX2MZR3_9SPHN</name>
<feature type="domain" description="PAS fold-3" evidence="2">
    <location>
        <begin position="86"/>
        <end position="150"/>
    </location>
</feature>
<evidence type="ECO:0000313" key="4">
    <source>
        <dbReference type="Proteomes" id="UP000652427"/>
    </source>
</evidence>
<dbReference type="Gene3D" id="3.30.450.20">
    <property type="entry name" value="PAS domain"/>
    <property type="match status" value="1"/>
</dbReference>
<reference evidence="3 4" key="1">
    <citation type="submission" date="2020-06" db="EMBL/GenBank/DDBJ databases">
        <authorList>
            <person name="Kim S.-J."/>
            <person name="Park S.-J."/>
        </authorList>
    </citation>
    <scope>NUCLEOTIDE SEQUENCE [LARGE SCALE GENOMIC DNA]</scope>
    <source>
        <strain evidence="3 4">SW-151</strain>
    </source>
</reference>
<evidence type="ECO:0000256" key="1">
    <source>
        <dbReference type="SAM" id="Phobius"/>
    </source>
</evidence>
<proteinExistence type="predicted"/>
<organism evidence="3 4">
    <name type="scientific">Parasphingorhabdus flavimaris</name>
    <dbReference type="NCBI Taxonomy" id="266812"/>
    <lineage>
        <taxon>Bacteria</taxon>
        <taxon>Pseudomonadati</taxon>
        <taxon>Pseudomonadota</taxon>
        <taxon>Alphaproteobacteria</taxon>
        <taxon>Sphingomonadales</taxon>
        <taxon>Sphingomonadaceae</taxon>
        <taxon>Parasphingorhabdus</taxon>
    </lineage>
</organism>
<keyword evidence="1" id="KW-1133">Transmembrane helix</keyword>
<keyword evidence="1" id="KW-0472">Membrane</keyword>
<dbReference type="InterPro" id="IPR013655">
    <property type="entry name" value="PAS_fold_3"/>
</dbReference>
<keyword evidence="1" id="KW-0812">Transmembrane</keyword>
<gene>
    <name evidence="3" type="ORF">HUO14_03295</name>
</gene>
<keyword evidence="4" id="KW-1185">Reference proteome</keyword>
<protein>
    <submittedName>
        <fullName evidence="3">PAS domain-containing protein</fullName>
    </submittedName>
</protein>
<dbReference type="Pfam" id="PF08447">
    <property type="entry name" value="PAS_3"/>
    <property type="match status" value="1"/>
</dbReference>
<sequence>MSIIYIQFFCAFALIATIFFVVLWLRKSQRDLQAVTLELERCKLTLEISEHVGRFGSWHMNAGTRVVRWSDYIFDMHERRHSLGHPPLENAIDYYHRADRLMAQSAVEKALKKGEDFEFRARIITEQGNEIPVLSRGTCQIDKDGSVLGVFGCFIDLSAPEDR</sequence>
<dbReference type="SUPFAM" id="SSF55785">
    <property type="entry name" value="PYP-like sensor domain (PAS domain)"/>
    <property type="match status" value="1"/>
</dbReference>
<dbReference type="Proteomes" id="UP000652427">
    <property type="component" value="Unassembled WGS sequence"/>
</dbReference>
<evidence type="ECO:0000313" key="3">
    <source>
        <dbReference type="EMBL" id="NVD26932.1"/>
    </source>
</evidence>
<feature type="transmembrane region" description="Helical" evidence="1">
    <location>
        <begin position="6"/>
        <end position="25"/>
    </location>
</feature>
<dbReference type="RefSeq" id="WP_176278440.1">
    <property type="nucleotide sequence ID" value="NZ_JABWMH010000001.1"/>
</dbReference>
<evidence type="ECO:0000259" key="2">
    <source>
        <dbReference type="Pfam" id="PF08447"/>
    </source>
</evidence>